<proteinExistence type="predicted"/>
<name>A0A9X9M459_GULGU</name>
<accession>A0A9X9M459</accession>
<sequence length="41" mass="4366">MQRTGSRHRGSREESKQEAGLAVHATEKGPSPAAFTAPMSI</sequence>
<feature type="compositionally biased region" description="Basic residues" evidence="1">
    <location>
        <begin position="1"/>
        <end position="10"/>
    </location>
</feature>
<protein>
    <submittedName>
        <fullName evidence="2">Uncharacterized protein</fullName>
    </submittedName>
</protein>
<comment type="caution">
    <text evidence="2">The sequence shown here is derived from an EMBL/GenBank/DDBJ whole genome shotgun (WGS) entry which is preliminary data.</text>
</comment>
<evidence type="ECO:0000313" key="3">
    <source>
        <dbReference type="Proteomes" id="UP000269945"/>
    </source>
</evidence>
<organism evidence="2 3">
    <name type="scientific">Gulo gulo</name>
    <name type="common">Wolverine</name>
    <name type="synonym">Gluton</name>
    <dbReference type="NCBI Taxonomy" id="48420"/>
    <lineage>
        <taxon>Eukaryota</taxon>
        <taxon>Metazoa</taxon>
        <taxon>Chordata</taxon>
        <taxon>Craniata</taxon>
        <taxon>Vertebrata</taxon>
        <taxon>Euteleostomi</taxon>
        <taxon>Mammalia</taxon>
        <taxon>Eutheria</taxon>
        <taxon>Laurasiatheria</taxon>
        <taxon>Carnivora</taxon>
        <taxon>Caniformia</taxon>
        <taxon>Musteloidea</taxon>
        <taxon>Mustelidae</taxon>
        <taxon>Guloninae</taxon>
        <taxon>Gulo</taxon>
    </lineage>
</organism>
<keyword evidence="3" id="KW-1185">Reference proteome</keyword>
<dbReference type="Proteomes" id="UP000269945">
    <property type="component" value="Unassembled WGS sequence"/>
</dbReference>
<dbReference type="AlphaFoldDB" id="A0A9X9M459"/>
<feature type="region of interest" description="Disordered" evidence="1">
    <location>
        <begin position="1"/>
        <end position="41"/>
    </location>
</feature>
<dbReference type="EMBL" id="CYRY02042390">
    <property type="protein sequence ID" value="VCX33778.1"/>
    <property type="molecule type" value="Genomic_DNA"/>
</dbReference>
<reference evidence="2 3" key="1">
    <citation type="submission" date="2018-10" db="EMBL/GenBank/DDBJ databases">
        <authorList>
            <person name="Ekblom R."/>
            <person name="Jareborg N."/>
        </authorList>
    </citation>
    <scope>NUCLEOTIDE SEQUENCE [LARGE SCALE GENOMIC DNA]</scope>
    <source>
        <tissue evidence="2">Muscle</tissue>
    </source>
</reference>
<gene>
    <name evidence="2" type="ORF">BN2614_LOCUS4</name>
</gene>
<evidence type="ECO:0000256" key="1">
    <source>
        <dbReference type="SAM" id="MobiDB-lite"/>
    </source>
</evidence>
<evidence type="ECO:0000313" key="2">
    <source>
        <dbReference type="EMBL" id="VCX33778.1"/>
    </source>
</evidence>